<dbReference type="FunCoup" id="H2AXC6">
    <property type="interactions" value="8"/>
</dbReference>
<dbReference type="eggNOG" id="ENOG502SDQE">
    <property type="taxonomic scope" value="Eukaryota"/>
</dbReference>
<dbReference type="SUPFAM" id="SSF160683">
    <property type="entry name" value="YNR034W-A-like"/>
    <property type="match status" value="1"/>
</dbReference>
<dbReference type="AlphaFoldDB" id="H2AXC6"/>
<keyword evidence="2" id="KW-1185">Reference proteome</keyword>
<dbReference type="HOGENOM" id="CLU_173479_2_0_1"/>
<dbReference type="OrthoDB" id="4057220at2759"/>
<name>H2AXC6_KAZAF</name>
<accession>H2AXC6</accession>
<sequence>MSRINDHLNNGLTTIPNTIGTILFDENNNLIQYSGIGEAKFQDIQKLCKVPLDKEGYAVVKDPDNDEIKIFIYKNDEKTLVTYTRPDELIH</sequence>
<dbReference type="RefSeq" id="XP_003958161.1">
    <property type="nucleotide sequence ID" value="XM_003958112.1"/>
</dbReference>
<dbReference type="Proteomes" id="UP000005220">
    <property type="component" value="Chromosome 6"/>
</dbReference>
<dbReference type="EMBL" id="HE650826">
    <property type="protein sequence ID" value="CCF59026.1"/>
    <property type="molecule type" value="Genomic_DNA"/>
</dbReference>
<dbReference type="InterPro" id="IPR035098">
    <property type="entry name" value="YNR034W-A/EGO2_sf"/>
</dbReference>
<dbReference type="Gene3D" id="3.40.1840.10">
    <property type="entry name" value="YNR034W-A-like"/>
    <property type="match status" value="1"/>
</dbReference>
<evidence type="ECO:0008006" key="3">
    <source>
        <dbReference type="Google" id="ProtNLM"/>
    </source>
</evidence>
<dbReference type="GeneID" id="13884493"/>
<gene>
    <name evidence="1" type="primary">KAFR0F04310</name>
    <name evidence="1" type="ORF">KAFR_0F04310</name>
</gene>
<dbReference type="Pfam" id="PF11503">
    <property type="entry name" value="YNR034W-A-like"/>
    <property type="match status" value="1"/>
</dbReference>
<protein>
    <recommendedName>
        <fullName evidence="3">Late endosomal/lysosomal adaptor and MAPK and MTOR activator 5</fullName>
    </recommendedName>
</protein>
<dbReference type="InterPro" id="IPR021591">
    <property type="entry name" value="YNR034W-A/EGO2"/>
</dbReference>
<proteinExistence type="predicted"/>
<evidence type="ECO:0000313" key="2">
    <source>
        <dbReference type="Proteomes" id="UP000005220"/>
    </source>
</evidence>
<dbReference type="InParanoid" id="H2AXC6"/>
<reference evidence="1 2" key="1">
    <citation type="journal article" date="2011" name="Proc. Natl. Acad. Sci. U.S.A.">
        <title>Evolutionary erosion of yeast sex chromosomes by mating-type switching accidents.</title>
        <authorList>
            <person name="Gordon J.L."/>
            <person name="Armisen D."/>
            <person name="Proux-Wera E."/>
            <person name="Oheigeartaigh S.S."/>
            <person name="Byrne K.P."/>
            <person name="Wolfe K.H."/>
        </authorList>
    </citation>
    <scope>NUCLEOTIDE SEQUENCE [LARGE SCALE GENOMIC DNA]</scope>
    <source>
        <strain evidence="2">ATCC 22294 / BCRC 22015 / CBS 2517 / CECT 1963 / NBRC 1671 / NRRL Y-8276</strain>
    </source>
</reference>
<dbReference type="KEGG" id="kaf:KAFR_0F04310"/>
<organism evidence="1 2">
    <name type="scientific">Kazachstania africana (strain ATCC 22294 / BCRC 22015 / CBS 2517 / CECT 1963 / NBRC 1671 / NRRL Y-8276)</name>
    <name type="common">Yeast</name>
    <name type="synonym">Kluyveromyces africanus</name>
    <dbReference type="NCBI Taxonomy" id="1071382"/>
    <lineage>
        <taxon>Eukaryota</taxon>
        <taxon>Fungi</taxon>
        <taxon>Dikarya</taxon>
        <taxon>Ascomycota</taxon>
        <taxon>Saccharomycotina</taxon>
        <taxon>Saccharomycetes</taxon>
        <taxon>Saccharomycetales</taxon>
        <taxon>Saccharomycetaceae</taxon>
        <taxon>Kazachstania</taxon>
    </lineage>
</organism>
<evidence type="ECO:0000313" key="1">
    <source>
        <dbReference type="EMBL" id="CCF59026.1"/>
    </source>
</evidence>